<gene>
    <name evidence="5" type="ORF">SAMN05660706_12720</name>
</gene>
<dbReference type="STRING" id="39060.SAMN05660706_12720"/>
<dbReference type="CDD" id="cd03235">
    <property type="entry name" value="ABC_Metallic_Cations"/>
    <property type="match status" value="1"/>
</dbReference>
<accession>A0A1I6E686</accession>
<dbReference type="InterPro" id="IPR017871">
    <property type="entry name" value="ABC_transporter-like_CS"/>
</dbReference>
<dbReference type="PROSITE" id="PS00211">
    <property type="entry name" value="ABC_TRANSPORTER_1"/>
    <property type="match status" value="1"/>
</dbReference>
<dbReference type="EMBL" id="FOYM01000027">
    <property type="protein sequence ID" value="SFR13259.1"/>
    <property type="molecule type" value="Genomic_DNA"/>
</dbReference>
<evidence type="ECO:0000313" key="6">
    <source>
        <dbReference type="Proteomes" id="UP000199584"/>
    </source>
</evidence>
<sequence length="251" mass="27774">MIIDINDVHFTYGCHPVLDGISLHVSEGDVVGVTGPNGAGKSTLVHLIMGLMRPQAGSVKLFGVPVEKFREWHRIGFVAQKATLFNSSYPATVFEVVLSGRAGLRGIFRFFNREDKRCAEEALERVHILEYRNTPVCDLSGGQQQRVMIARALAVRPRVLIMDEPTTGVDAANLARLTRLLAELRNDGVTMLLVSHEPEWLASLASKRVCLDRKICSCNCRGYANEVRWEDCMAGRREKLSLGLRDGLVGG</sequence>
<dbReference type="InterPro" id="IPR027417">
    <property type="entry name" value="P-loop_NTPase"/>
</dbReference>
<dbReference type="PANTHER" id="PTHR42734">
    <property type="entry name" value="METAL TRANSPORT SYSTEM ATP-BINDING PROTEIN TM_0124-RELATED"/>
    <property type="match status" value="1"/>
</dbReference>
<keyword evidence="6" id="KW-1185">Reference proteome</keyword>
<evidence type="ECO:0000313" key="5">
    <source>
        <dbReference type="EMBL" id="SFR13259.1"/>
    </source>
</evidence>
<dbReference type="Proteomes" id="UP000199584">
    <property type="component" value="Unassembled WGS sequence"/>
</dbReference>
<keyword evidence="2" id="KW-0547">Nucleotide-binding</keyword>
<feature type="domain" description="ABC transporter" evidence="4">
    <location>
        <begin position="3"/>
        <end position="238"/>
    </location>
</feature>
<dbReference type="GO" id="GO:0005524">
    <property type="term" value="F:ATP binding"/>
    <property type="evidence" value="ECO:0007669"/>
    <property type="project" value="UniProtKB-KW"/>
</dbReference>
<name>A0A1I6E686_9FIRM</name>
<dbReference type="InterPro" id="IPR050153">
    <property type="entry name" value="Metal_Ion_Import_ABC"/>
</dbReference>
<dbReference type="InterPro" id="IPR003439">
    <property type="entry name" value="ABC_transporter-like_ATP-bd"/>
</dbReference>
<dbReference type="Pfam" id="PF00005">
    <property type="entry name" value="ABC_tran"/>
    <property type="match status" value="1"/>
</dbReference>
<evidence type="ECO:0000256" key="2">
    <source>
        <dbReference type="ARBA" id="ARBA00022741"/>
    </source>
</evidence>
<dbReference type="SUPFAM" id="SSF52540">
    <property type="entry name" value="P-loop containing nucleoside triphosphate hydrolases"/>
    <property type="match status" value="1"/>
</dbReference>
<evidence type="ECO:0000256" key="1">
    <source>
        <dbReference type="ARBA" id="ARBA00022448"/>
    </source>
</evidence>
<dbReference type="InterPro" id="IPR003593">
    <property type="entry name" value="AAA+_ATPase"/>
</dbReference>
<dbReference type="SMART" id="SM00382">
    <property type="entry name" value="AAA"/>
    <property type="match status" value="1"/>
</dbReference>
<evidence type="ECO:0000259" key="4">
    <source>
        <dbReference type="PROSITE" id="PS50893"/>
    </source>
</evidence>
<dbReference type="GO" id="GO:0016887">
    <property type="term" value="F:ATP hydrolysis activity"/>
    <property type="evidence" value="ECO:0007669"/>
    <property type="project" value="InterPro"/>
</dbReference>
<organism evidence="5 6">
    <name type="scientific">Desulfoscipio geothermicus DSM 3669</name>
    <dbReference type="NCBI Taxonomy" id="1121426"/>
    <lineage>
        <taxon>Bacteria</taxon>
        <taxon>Bacillati</taxon>
        <taxon>Bacillota</taxon>
        <taxon>Clostridia</taxon>
        <taxon>Eubacteriales</taxon>
        <taxon>Desulfallaceae</taxon>
        <taxon>Desulfoscipio</taxon>
    </lineage>
</organism>
<dbReference type="AlphaFoldDB" id="A0A1I6E686"/>
<keyword evidence="1" id="KW-0813">Transport</keyword>
<dbReference type="PROSITE" id="PS50893">
    <property type="entry name" value="ABC_TRANSPORTER_2"/>
    <property type="match status" value="1"/>
</dbReference>
<reference evidence="6" key="1">
    <citation type="submission" date="2016-10" db="EMBL/GenBank/DDBJ databases">
        <authorList>
            <person name="Varghese N."/>
            <person name="Submissions S."/>
        </authorList>
    </citation>
    <scope>NUCLEOTIDE SEQUENCE [LARGE SCALE GENOMIC DNA]</scope>
    <source>
        <strain evidence="6">DSM 3669</strain>
    </source>
</reference>
<protein>
    <submittedName>
        <fullName evidence="5">Zinc transport system ATP-binding protein</fullName>
    </submittedName>
</protein>
<dbReference type="Gene3D" id="3.40.50.300">
    <property type="entry name" value="P-loop containing nucleotide triphosphate hydrolases"/>
    <property type="match status" value="1"/>
</dbReference>
<proteinExistence type="predicted"/>
<evidence type="ECO:0000256" key="3">
    <source>
        <dbReference type="ARBA" id="ARBA00022840"/>
    </source>
</evidence>
<keyword evidence="3 5" id="KW-0067">ATP-binding</keyword>
<dbReference type="RefSeq" id="WP_245779793.1">
    <property type="nucleotide sequence ID" value="NZ_FOYM01000027.1"/>
</dbReference>